<gene>
    <name evidence="2" type="ORF">B723_25175</name>
</gene>
<accession>A0A0K1QV14</accession>
<dbReference type="EMBL" id="CP010945">
    <property type="protein sequence ID" value="AKV09512.1"/>
    <property type="molecule type" value="Genomic_DNA"/>
</dbReference>
<evidence type="ECO:0000256" key="1">
    <source>
        <dbReference type="SAM" id="MobiDB-lite"/>
    </source>
</evidence>
<dbReference type="Proteomes" id="UP000017175">
    <property type="component" value="Chromosome"/>
</dbReference>
<evidence type="ECO:0000313" key="2">
    <source>
        <dbReference type="EMBL" id="AKV09512.1"/>
    </source>
</evidence>
<organism evidence="2 3">
    <name type="scientific">Pseudomonas fluorescens NCIMB 11764</name>
    <dbReference type="NCBI Taxonomy" id="1221522"/>
    <lineage>
        <taxon>Bacteria</taxon>
        <taxon>Pseudomonadati</taxon>
        <taxon>Pseudomonadota</taxon>
        <taxon>Gammaproteobacteria</taxon>
        <taxon>Pseudomonadales</taxon>
        <taxon>Pseudomonadaceae</taxon>
        <taxon>Pseudomonas</taxon>
    </lineage>
</organism>
<name>A0A0K1QV14_PSEFL</name>
<feature type="region of interest" description="Disordered" evidence="1">
    <location>
        <begin position="75"/>
        <end position="98"/>
    </location>
</feature>
<proteinExistence type="predicted"/>
<reference evidence="2 3" key="1">
    <citation type="journal article" date="2012" name="J. Bacteriol.">
        <title>Draft genome sequence of the cyanide-utilizing bacterium Pseudomonas fluorescens strain NCIMB 11764.</title>
        <authorList>
            <person name="Vilo C.A."/>
            <person name="Benedik M.J."/>
            <person name="Kunz D.A."/>
            <person name="Dong Q."/>
        </authorList>
    </citation>
    <scope>NUCLEOTIDE SEQUENCE [LARGE SCALE GENOMIC DNA]</scope>
    <source>
        <strain evidence="2 3">NCIMB 11764</strain>
    </source>
</reference>
<dbReference type="AlphaFoldDB" id="A0A0K1QV14"/>
<evidence type="ECO:0000313" key="3">
    <source>
        <dbReference type="Proteomes" id="UP000017175"/>
    </source>
</evidence>
<sequence>MHWAPRLDSSLGITVVELTSKRKLRREAADEQGYLMSGVRRVQQGKLLSMCSPRQLPPNQLVPEVAGEVEPLGRFLPLPRRSNRPLADGGERKKTTQS</sequence>
<protein>
    <submittedName>
        <fullName evidence="2">Uncharacterized protein</fullName>
    </submittedName>
</protein>
<feature type="compositionally biased region" description="Basic and acidic residues" evidence="1">
    <location>
        <begin position="89"/>
        <end position="98"/>
    </location>
</feature>